<accession>A0AAV7TNR8</accession>
<reference evidence="1" key="1">
    <citation type="journal article" date="2022" name="bioRxiv">
        <title>Sequencing and chromosome-scale assembly of the giantPleurodeles waltlgenome.</title>
        <authorList>
            <person name="Brown T."/>
            <person name="Elewa A."/>
            <person name="Iarovenko S."/>
            <person name="Subramanian E."/>
            <person name="Araus A.J."/>
            <person name="Petzold A."/>
            <person name="Susuki M."/>
            <person name="Suzuki K.-i.T."/>
            <person name="Hayashi T."/>
            <person name="Toyoda A."/>
            <person name="Oliveira C."/>
            <person name="Osipova E."/>
            <person name="Leigh N.D."/>
            <person name="Simon A."/>
            <person name="Yun M.H."/>
        </authorList>
    </citation>
    <scope>NUCLEOTIDE SEQUENCE</scope>
    <source>
        <strain evidence="1">20211129_DDA</strain>
        <tissue evidence="1">Liver</tissue>
    </source>
</reference>
<evidence type="ECO:0000313" key="1">
    <source>
        <dbReference type="EMBL" id="KAJ1178207.1"/>
    </source>
</evidence>
<dbReference type="AlphaFoldDB" id="A0AAV7TNR8"/>
<protein>
    <submittedName>
        <fullName evidence="1">Uncharacterized protein</fullName>
    </submittedName>
</protein>
<name>A0AAV7TNR8_PLEWA</name>
<dbReference type="Proteomes" id="UP001066276">
    <property type="component" value="Chromosome 3_2"/>
</dbReference>
<organism evidence="1 2">
    <name type="scientific">Pleurodeles waltl</name>
    <name type="common">Iberian ribbed newt</name>
    <dbReference type="NCBI Taxonomy" id="8319"/>
    <lineage>
        <taxon>Eukaryota</taxon>
        <taxon>Metazoa</taxon>
        <taxon>Chordata</taxon>
        <taxon>Craniata</taxon>
        <taxon>Vertebrata</taxon>
        <taxon>Euteleostomi</taxon>
        <taxon>Amphibia</taxon>
        <taxon>Batrachia</taxon>
        <taxon>Caudata</taxon>
        <taxon>Salamandroidea</taxon>
        <taxon>Salamandridae</taxon>
        <taxon>Pleurodelinae</taxon>
        <taxon>Pleurodeles</taxon>
    </lineage>
</organism>
<comment type="caution">
    <text evidence="1">The sequence shown here is derived from an EMBL/GenBank/DDBJ whole genome shotgun (WGS) entry which is preliminary data.</text>
</comment>
<evidence type="ECO:0000313" key="2">
    <source>
        <dbReference type="Proteomes" id="UP001066276"/>
    </source>
</evidence>
<dbReference type="EMBL" id="JANPWB010000006">
    <property type="protein sequence ID" value="KAJ1178207.1"/>
    <property type="molecule type" value="Genomic_DNA"/>
</dbReference>
<keyword evidence="2" id="KW-1185">Reference proteome</keyword>
<proteinExistence type="predicted"/>
<sequence>MRNRHSEAGDERMLVDEALCYEISNSPSKRRQQKCMRAEQVNIVMEAKHCSSILDNNKWRALVFKEEAKWSEVTGLEPDTEEERIQKVTKVTPMTAENII</sequence>
<gene>
    <name evidence="1" type="ORF">NDU88_003454</name>
</gene>